<dbReference type="GO" id="GO:0003677">
    <property type="term" value="F:DNA binding"/>
    <property type="evidence" value="ECO:0007669"/>
    <property type="project" value="InterPro"/>
</dbReference>
<dbReference type="EMBL" id="VZCB01000079">
    <property type="protein sequence ID" value="MQN81481.1"/>
    <property type="molecule type" value="Genomic_DNA"/>
</dbReference>
<dbReference type="AlphaFoldDB" id="A0A6G1U3Y5"/>
<evidence type="ECO:0000256" key="1">
    <source>
        <dbReference type="SAM" id="Phobius"/>
    </source>
</evidence>
<name>A0A6G1U3Y5_9BACT</name>
<dbReference type="RefSeq" id="WP_153124690.1">
    <property type="nucleotide sequence ID" value="NZ_VZCB01000079.1"/>
</dbReference>
<dbReference type="InterPro" id="IPR016032">
    <property type="entry name" value="Sig_transdc_resp-reg_C-effctor"/>
</dbReference>
<comment type="caution">
    <text evidence="3">The sequence shown here is derived from an EMBL/GenBank/DDBJ whole genome shotgun (WGS) entry which is preliminary data.</text>
</comment>
<feature type="transmembrane region" description="Helical" evidence="1">
    <location>
        <begin position="59"/>
        <end position="79"/>
    </location>
</feature>
<dbReference type="Proteomes" id="UP000480425">
    <property type="component" value="Unassembled WGS sequence"/>
</dbReference>
<protein>
    <recommendedName>
        <fullName evidence="2">HTH luxR-type domain-containing protein</fullName>
    </recommendedName>
</protein>
<sequence>MELKIRIINLILRVEHHLCPIYCGVVDRHRVIAFLLLTLAEMFIIPFHLSLFIALGEPWGLSLTVIHALILLGLQFAIWKRKLAFSIGISSVYLLLFSKLAIDTVFCSIFGCETDEVSIISNIFIMFILAITALTQQLKKTSLVIVIGMLPVISFFFARNNCMSTLFSVKAIFLGFILMAYAAIYQMKEITRNLRQPKRITNIEKKALDMIANMEDSKVDKTGSLMEHLTPELRERIINKATEHIRKEETDKILWNQVCEGFTNSEKQICKLVYEGKTLKEMCDLLNKSESNITSQRSHIRKKLNMDRKDDLRQVLEARISQIRETSPIS</sequence>
<feature type="transmembrane region" description="Helical" evidence="1">
    <location>
        <begin position="164"/>
        <end position="185"/>
    </location>
</feature>
<dbReference type="Pfam" id="PF00196">
    <property type="entry name" value="GerE"/>
    <property type="match status" value="1"/>
</dbReference>
<organism evidence="3 4">
    <name type="scientific">Segatella copri</name>
    <dbReference type="NCBI Taxonomy" id="165179"/>
    <lineage>
        <taxon>Bacteria</taxon>
        <taxon>Pseudomonadati</taxon>
        <taxon>Bacteroidota</taxon>
        <taxon>Bacteroidia</taxon>
        <taxon>Bacteroidales</taxon>
        <taxon>Prevotellaceae</taxon>
        <taxon>Segatella</taxon>
    </lineage>
</organism>
<gene>
    <name evidence="3" type="ORF">F7D73_11085</name>
</gene>
<accession>A0A6G1U3Y5</accession>
<proteinExistence type="predicted"/>
<dbReference type="SMART" id="SM00421">
    <property type="entry name" value="HTH_LUXR"/>
    <property type="match status" value="1"/>
</dbReference>
<evidence type="ECO:0000313" key="4">
    <source>
        <dbReference type="Proteomes" id="UP000480425"/>
    </source>
</evidence>
<keyword evidence="1" id="KW-0472">Membrane</keyword>
<dbReference type="OrthoDB" id="1062077at2"/>
<evidence type="ECO:0000313" key="3">
    <source>
        <dbReference type="EMBL" id="MQN81481.1"/>
    </source>
</evidence>
<dbReference type="InterPro" id="IPR036388">
    <property type="entry name" value="WH-like_DNA-bd_sf"/>
</dbReference>
<feature type="transmembrane region" description="Helical" evidence="1">
    <location>
        <begin position="117"/>
        <end position="134"/>
    </location>
</feature>
<keyword evidence="1" id="KW-1133">Transmembrane helix</keyword>
<evidence type="ECO:0000259" key="2">
    <source>
        <dbReference type="SMART" id="SM00421"/>
    </source>
</evidence>
<reference evidence="3 4" key="1">
    <citation type="submission" date="2019-09" db="EMBL/GenBank/DDBJ databases">
        <title>Distinct polysaccharide growth profiles of human intestinal Prevotella copri isolates.</title>
        <authorList>
            <person name="Fehlner-Peach H."/>
            <person name="Magnabosco C."/>
            <person name="Raghavan V."/>
            <person name="Scher J.U."/>
            <person name="Tett A."/>
            <person name="Cox L.M."/>
            <person name="Gottsegen C."/>
            <person name="Watters A."/>
            <person name="Wiltshire- Gordon J.D."/>
            <person name="Segata N."/>
            <person name="Bonneau R."/>
            <person name="Littman D.R."/>
        </authorList>
    </citation>
    <scope>NUCLEOTIDE SEQUENCE [LARGE SCALE GENOMIC DNA]</scope>
    <source>
        <strain evidence="4">iA622</strain>
    </source>
</reference>
<keyword evidence="1" id="KW-0812">Transmembrane</keyword>
<feature type="domain" description="HTH luxR-type" evidence="2">
    <location>
        <begin position="259"/>
        <end position="316"/>
    </location>
</feature>
<feature type="transmembrane region" description="Helical" evidence="1">
    <location>
        <begin position="91"/>
        <end position="111"/>
    </location>
</feature>
<dbReference type="GO" id="GO:0006355">
    <property type="term" value="P:regulation of DNA-templated transcription"/>
    <property type="evidence" value="ECO:0007669"/>
    <property type="project" value="InterPro"/>
</dbReference>
<feature type="transmembrane region" description="Helical" evidence="1">
    <location>
        <begin position="31"/>
        <end position="53"/>
    </location>
</feature>
<feature type="transmembrane region" description="Helical" evidence="1">
    <location>
        <begin position="141"/>
        <end position="158"/>
    </location>
</feature>
<dbReference type="InterPro" id="IPR000792">
    <property type="entry name" value="Tscrpt_reg_LuxR_C"/>
</dbReference>
<dbReference type="Gene3D" id="1.10.10.10">
    <property type="entry name" value="Winged helix-like DNA-binding domain superfamily/Winged helix DNA-binding domain"/>
    <property type="match status" value="1"/>
</dbReference>
<dbReference type="SUPFAM" id="SSF46894">
    <property type="entry name" value="C-terminal effector domain of the bipartite response regulators"/>
    <property type="match status" value="1"/>
</dbReference>